<accession>A0ABT8FGH6</accession>
<dbReference type="PANTHER" id="PTHR45772">
    <property type="entry name" value="CONSERVED COMPONENT OF ABC TRANSPORTER FOR NATURAL AMINO ACIDS-RELATED"/>
    <property type="match status" value="1"/>
</dbReference>
<dbReference type="RefSeq" id="WP_300952900.1">
    <property type="nucleotide sequence ID" value="NZ_JAUHJQ010000004.1"/>
</dbReference>
<keyword evidence="2" id="KW-0547">Nucleotide-binding</keyword>
<dbReference type="Gene3D" id="3.40.50.300">
    <property type="entry name" value="P-loop containing nucleotide triphosphate hydrolases"/>
    <property type="match status" value="1"/>
</dbReference>
<evidence type="ECO:0000256" key="1">
    <source>
        <dbReference type="ARBA" id="ARBA00022448"/>
    </source>
</evidence>
<feature type="domain" description="ABC transporter" evidence="4">
    <location>
        <begin position="41"/>
        <end position="289"/>
    </location>
</feature>
<name>A0ABT8FGH6_9ACTN</name>
<keyword evidence="1" id="KW-0813">Transport</keyword>
<dbReference type="Pfam" id="PF00005">
    <property type="entry name" value="ABC_tran"/>
    <property type="match status" value="1"/>
</dbReference>
<dbReference type="InterPro" id="IPR027417">
    <property type="entry name" value="P-loop_NTPase"/>
</dbReference>
<reference evidence="5" key="1">
    <citation type="submission" date="2023-06" db="EMBL/GenBank/DDBJ databases">
        <title>Draft genome sequence of Nocardioides sp. SOB77.</title>
        <authorList>
            <person name="Zhang G."/>
        </authorList>
    </citation>
    <scope>NUCLEOTIDE SEQUENCE</scope>
    <source>
        <strain evidence="5">SOB77</strain>
    </source>
</reference>
<proteinExistence type="predicted"/>
<evidence type="ECO:0000259" key="4">
    <source>
        <dbReference type="PROSITE" id="PS50893"/>
    </source>
</evidence>
<evidence type="ECO:0000256" key="2">
    <source>
        <dbReference type="ARBA" id="ARBA00022741"/>
    </source>
</evidence>
<dbReference type="EMBL" id="JAUHJQ010000004">
    <property type="protein sequence ID" value="MDN4173783.1"/>
    <property type="molecule type" value="Genomic_DNA"/>
</dbReference>
<sequence>MRILCARTKVVPVTARGAARSAALSEVRLPPSTSAPGPPALELRGITVTFGGITALSDVDLAVTPGTVHGVIGPNGAGKTTLFNVACGFVVPERGAISRRGDRLERLHPHDLAGLGMARTLQGLGLFDRVTVLENVLVGADRHARTGFLGSLLGLPRAAREERELRERATDVLDRLEIGAYAARYPASLPYPVRKRVALARALAAEPDLLLLDEPASGLGAADMDELGDLVRGLVSDRAMSVMLVEHHMDLVMRVCDEITVLDFGRRIAHGTPDEVRHDPAVLAAYLGEEVD</sequence>
<organism evidence="5 6">
    <name type="scientific">Nocardioides oceani</name>
    <dbReference type="NCBI Taxonomy" id="3058369"/>
    <lineage>
        <taxon>Bacteria</taxon>
        <taxon>Bacillati</taxon>
        <taxon>Actinomycetota</taxon>
        <taxon>Actinomycetes</taxon>
        <taxon>Propionibacteriales</taxon>
        <taxon>Nocardioidaceae</taxon>
        <taxon>Nocardioides</taxon>
    </lineage>
</organism>
<evidence type="ECO:0000256" key="3">
    <source>
        <dbReference type="ARBA" id="ARBA00022840"/>
    </source>
</evidence>
<dbReference type="GO" id="GO:0005524">
    <property type="term" value="F:ATP binding"/>
    <property type="evidence" value="ECO:0007669"/>
    <property type="project" value="UniProtKB-KW"/>
</dbReference>
<dbReference type="InterPro" id="IPR003593">
    <property type="entry name" value="AAA+_ATPase"/>
</dbReference>
<dbReference type="PANTHER" id="PTHR45772:SF1">
    <property type="entry name" value="ABC TRANSPORTER ATP-BINDING PROTEIN"/>
    <property type="match status" value="1"/>
</dbReference>
<dbReference type="Proteomes" id="UP001168620">
    <property type="component" value="Unassembled WGS sequence"/>
</dbReference>
<comment type="caution">
    <text evidence="5">The sequence shown here is derived from an EMBL/GenBank/DDBJ whole genome shotgun (WGS) entry which is preliminary data.</text>
</comment>
<dbReference type="InterPro" id="IPR003439">
    <property type="entry name" value="ABC_transporter-like_ATP-bd"/>
</dbReference>
<keyword evidence="6" id="KW-1185">Reference proteome</keyword>
<dbReference type="InterPro" id="IPR051120">
    <property type="entry name" value="ABC_AA/LPS_Transport"/>
</dbReference>
<dbReference type="InterPro" id="IPR032823">
    <property type="entry name" value="BCA_ABC_TP_C"/>
</dbReference>
<dbReference type="SUPFAM" id="SSF52540">
    <property type="entry name" value="P-loop containing nucleoside triphosphate hydrolases"/>
    <property type="match status" value="1"/>
</dbReference>
<protein>
    <submittedName>
        <fullName evidence="5">ATP-binding cassette domain-containing protein</fullName>
    </submittedName>
</protein>
<keyword evidence="3 5" id="KW-0067">ATP-binding</keyword>
<evidence type="ECO:0000313" key="5">
    <source>
        <dbReference type="EMBL" id="MDN4173783.1"/>
    </source>
</evidence>
<gene>
    <name evidence="5" type="ORF">QWY28_12550</name>
</gene>
<dbReference type="PROSITE" id="PS50893">
    <property type="entry name" value="ABC_TRANSPORTER_2"/>
    <property type="match status" value="1"/>
</dbReference>
<evidence type="ECO:0000313" key="6">
    <source>
        <dbReference type="Proteomes" id="UP001168620"/>
    </source>
</evidence>
<dbReference type="Pfam" id="PF12399">
    <property type="entry name" value="BCA_ABC_TP_C"/>
    <property type="match status" value="1"/>
</dbReference>
<dbReference type="SMART" id="SM00382">
    <property type="entry name" value="AAA"/>
    <property type="match status" value="1"/>
</dbReference>